<comment type="caution">
    <text evidence="4">The sequence shown here is derived from an EMBL/GenBank/DDBJ whole genome shotgun (WGS) entry which is preliminary data.</text>
</comment>
<dbReference type="PANTHER" id="PTHR33734">
    <property type="entry name" value="LYSM DOMAIN-CONTAINING GPI-ANCHORED PROTEIN 2"/>
    <property type="match status" value="1"/>
</dbReference>
<feature type="chain" id="PRO_5032886158" description="LysM domain-containing protein" evidence="2">
    <location>
        <begin position="25"/>
        <end position="404"/>
    </location>
</feature>
<feature type="domain" description="LysM" evidence="3">
    <location>
        <begin position="107"/>
        <end position="153"/>
    </location>
</feature>
<feature type="signal peptide" evidence="2">
    <location>
        <begin position="1"/>
        <end position="24"/>
    </location>
</feature>
<evidence type="ECO:0000256" key="2">
    <source>
        <dbReference type="SAM" id="SignalP"/>
    </source>
</evidence>
<dbReference type="OrthoDB" id="2107166at2759"/>
<dbReference type="PANTHER" id="PTHR33734:SF28">
    <property type="entry name" value="LYSM DOMAIN-CONTAINING GPI-ANCHORED PROTEIN 1-LIKE"/>
    <property type="match status" value="1"/>
</dbReference>
<dbReference type="Pfam" id="PF01476">
    <property type="entry name" value="LysM"/>
    <property type="match status" value="3"/>
</dbReference>
<dbReference type="PROSITE" id="PS51782">
    <property type="entry name" value="LYSM"/>
    <property type="match status" value="2"/>
</dbReference>
<reference evidence="4 5" key="1">
    <citation type="submission" date="2020-04" db="EMBL/GenBank/DDBJ databases">
        <title>Plant Genome Project.</title>
        <authorList>
            <person name="Zhang R.-G."/>
        </authorList>
    </citation>
    <scope>NUCLEOTIDE SEQUENCE [LARGE SCALE GENOMIC DNA]</scope>
    <source>
        <strain evidence="4">YNK0</strain>
        <tissue evidence="4">Leaf</tissue>
    </source>
</reference>
<keyword evidence="2" id="KW-0732">Signal</keyword>
<dbReference type="EMBL" id="JABCRI010000018">
    <property type="protein sequence ID" value="KAF8390133.1"/>
    <property type="molecule type" value="Genomic_DNA"/>
</dbReference>
<dbReference type="InterPro" id="IPR036779">
    <property type="entry name" value="LysM_dom_sf"/>
</dbReference>
<dbReference type="Gene3D" id="3.10.350.10">
    <property type="entry name" value="LysM domain"/>
    <property type="match status" value="2"/>
</dbReference>
<feature type="compositionally biased region" description="Polar residues" evidence="1">
    <location>
        <begin position="358"/>
        <end position="379"/>
    </location>
</feature>
<gene>
    <name evidence="4" type="ORF">HHK36_024655</name>
</gene>
<dbReference type="Proteomes" id="UP000655225">
    <property type="component" value="Unassembled WGS sequence"/>
</dbReference>
<evidence type="ECO:0000313" key="5">
    <source>
        <dbReference type="Proteomes" id="UP000655225"/>
    </source>
</evidence>
<organism evidence="4 5">
    <name type="scientific">Tetracentron sinense</name>
    <name type="common">Spur-leaf</name>
    <dbReference type="NCBI Taxonomy" id="13715"/>
    <lineage>
        <taxon>Eukaryota</taxon>
        <taxon>Viridiplantae</taxon>
        <taxon>Streptophyta</taxon>
        <taxon>Embryophyta</taxon>
        <taxon>Tracheophyta</taxon>
        <taxon>Spermatophyta</taxon>
        <taxon>Magnoliopsida</taxon>
        <taxon>Trochodendrales</taxon>
        <taxon>Trochodendraceae</taxon>
        <taxon>Tetracentron</taxon>
    </lineage>
</organism>
<dbReference type="AlphaFoldDB" id="A0A835D4G0"/>
<protein>
    <recommendedName>
        <fullName evidence="3">LysM domain-containing protein</fullName>
    </recommendedName>
</protein>
<dbReference type="CDD" id="cd00118">
    <property type="entry name" value="LysM"/>
    <property type="match status" value="2"/>
</dbReference>
<name>A0A835D4G0_TETSI</name>
<dbReference type="OMA" id="WYDESMI"/>
<keyword evidence="5" id="KW-1185">Reference proteome</keyword>
<feature type="region of interest" description="Disordered" evidence="1">
    <location>
        <begin position="348"/>
        <end position="379"/>
    </location>
</feature>
<evidence type="ECO:0000256" key="1">
    <source>
        <dbReference type="SAM" id="MobiDB-lite"/>
    </source>
</evidence>
<dbReference type="SUPFAM" id="SSF54106">
    <property type="entry name" value="LysM domain"/>
    <property type="match status" value="2"/>
</dbReference>
<proteinExistence type="predicted"/>
<dbReference type="InterPro" id="IPR018392">
    <property type="entry name" value="LysM"/>
</dbReference>
<evidence type="ECO:0000313" key="4">
    <source>
        <dbReference type="EMBL" id="KAF8390133.1"/>
    </source>
</evidence>
<feature type="domain" description="LysM" evidence="3">
    <location>
        <begin position="172"/>
        <end position="215"/>
    </location>
</feature>
<dbReference type="SMART" id="SM00257">
    <property type="entry name" value="LysM"/>
    <property type="match status" value="2"/>
</dbReference>
<evidence type="ECO:0000259" key="3">
    <source>
        <dbReference type="PROSITE" id="PS51782"/>
    </source>
</evidence>
<accession>A0A835D4G0</accession>
<sequence length="404" mass="42746">MRNQVLLLLLLLSLIFIFPCIISAKSVIEPCKSSDSCSALLSYLLPWDSELSEIASRFQVNISDFLASNGVDPTKPFAETQILPAKSLTRVPISCPCVDGIRRSLSTIYTVQEADTLDSISVGYGGLVSAEQIRSVNGINGKDPVASGQSLVIPLPCTCFNNLNNGITVVYLSYVVERGESLSSIGADYGTTVTNLEAVNGLEQPVIDPGDILAVPIPACSSANLDWRNESMIIPNGSYALTANNCIKCTCGPGILHIRCFPSGFAAVSCSHLQCKGSSLFIGDIYEKQSALGCNVSTCLYRGHYGRKIFRSLVNSSQNQCSGNQSHSILAPTSPAPHGSIIPLVTVSPSPSPSSASNRSVTIVSSDPTSKQDSTSSDGGSDYCAYLCFEIILPLSSFSLCAAT</sequence>